<proteinExistence type="predicted"/>
<organism evidence="2 3">
    <name type="scientific">Floridaenema evergladense BLCC-F167</name>
    <dbReference type="NCBI Taxonomy" id="3153639"/>
    <lineage>
        <taxon>Bacteria</taxon>
        <taxon>Bacillati</taxon>
        <taxon>Cyanobacteriota</taxon>
        <taxon>Cyanophyceae</taxon>
        <taxon>Oscillatoriophycideae</taxon>
        <taxon>Aerosakkonematales</taxon>
        <taxon>Aerosakkonemataceae</taxon>
        <taxon>Floridanema</taxon>
        <taxon>Floridanema evergladense</taxon>
    </lineage>
</organism>
<keyword evidence="1" id="KW-0812">Transmembrane</keyword>
<comment type="caution">
    <text evidence="2">The sequence shown here is derived from an EMBL/GenBank/DDBJ whole genome shotgun (WGS) entry which is preliminary data.</text>
</comment>
<reference evidence="2 3" key="1">
    <citation type="submission" date="2024-09" db="EMBL/GenBank/DDBJ databases">
        <title>Floridaenema gen nov. (Aerosakkonemataceae, Aerosakkonematales ord. nov., Cyanobacteria) from benthic tropical and subtropical fresh waters, with the description of four new species.</title>
        <authorList>
            <person name="Moretto J.A."/>
            <person name="Berthold D.E."/>
            <person name="Lefler F.W."/>
            <person name="Huang I.-S."/>
            <person name="Laughinghouse H. IV."/>
        </authorList>
    </citation>
    <scope>NUCLEOTIDE SEQUENCE [LARGE SCALE GENOMIC DNA]</scope>
    <source>
        <strain evidence="2 3">BLCC-F167</strain>
    </source>
</reference>
<feature type="transmembrane region" description="Helical" evidence="1">
    <location>
        <begin position="294"/>
        <end position="320"/>
    </location>
</feature>
<evidence type="ECO:0000313" key="2">
    <source>
        <dbReference type="EMBL" id="MFB2838009.1"/>
    </source>
</evidence>
<feature type="transmembrane region" description="Helical" evidence="1">
    <location>
        <begin position="98"/>
        <end position="120"/>
    </location>
</feature>
<feature type="transmembrane region" description="Helical" evidence="1">
    <location>
        <begin position="59"/>
        <end position="83"/>
    </location>
</feature>
<sequence length="345" mass="36763">MLLTLLTYFRLNSLFIAQASGIPGVREEVSRITEEGAAASDYIAAQLDGLWSDILGGGLYAALVRLGIFFAIGTLIIFMVQWFKALVDGDNPQAFSEIIWPIIVIFLLANNGQVLSACTLQLRNIINSVNQAVLTSTTGSLQLQEAYQQVQGNLGAESAIRGLEAQCATLVDPAQQSECLQNAGRQAQEIANPSSNNPLSGIQQFFSTNVFQLAVRGWLIAFSIAFQWIVEISMLLTGLLGPLAVGGTLLPVGQKSILAWLTGFFSIGMAKLSFNIICGLVATLIVNAENSDPLIFAFATGLLAPILSVLIATGGGWAVFSSLNSMFRFGISAAIQVWAGKLKLG</sequence>
<accession>A0ABV4WSD0</accession>
<keyword evidence="1" id="KW-0472">Membrane</keyword>
<feature type="transmembrane region" description="Helical" evidence="1">
    <location>
        <begin position="218"/>
        <end position="245"/>
    </location>
</feature>
<gene>
    <name evidence="2" type="ORF">ACE1CA_26205</name>
</gene>
<dbReference type="EMBL" id="JBHFNT010000231">
    <property type="protein sequence ID" value="MFB2838009.1"/>
    <property type="molecule type" value="Genomic_DNA"/>
</dbReference>
<protein>
    <submittedName>
        <fullName evidence="2">Uncharacterized protein</fullName>
    </submittedName>
</protein>
<feature type="transmembrane region" description="Helical" evidence="1">
    <location>
        <begin position="257"/>
        <end position="282"/>
    </location>
</feature>
<name>A0ABV4WSD0_9CYAN</name>
<keyword evidence="3" id="KW-1185">Reference proteome</keyword>
<keyword evidence="1" id="KW-1133">Transmembrane helix</keyword>
<evidence type="ECO:0000256" key="1">
    <source>
        <dbReference type="SAM" id="Phobius"/>
    </source>
</evidence>
<dbReference type="Proteomes" id="UP001576780">
    <property type="component" value="Unassembled WGS sequence"/>
</dbReference>
<dbReference type="RefSeq" id="WP_413280346.1">
    <property type="nucleotide sequence ID" value="NZ_JBHFNT010000231.1"/>
</dbReference>
<evidence type="ECO:0000313" key="3">
    <source>
        <dbReference type="Proteomes" id="UP001576780"/>
    </source>
</evidence>